<keyword evidence="8" id="KW-1185">Reference proteome</keyword>
<dbReference type="PANTHER" id="PTHR33452">
    <property type="entry name" value="OXIDOREDUCTASE CATD-RELATED"/>
    <property type="match status" value="1"/>
</dbReference>
<dbReference type="Pfam" id="PF07681">
    <property type="entry name" value="DoxX"/>
    <property type="match status" value="1"/>
</dbReference>
<dbReference type="AlphaFoldDB" id="A0A1N7DAF7"/>
<dbReference type="InterPro" id="IPR051907">
    <property type="entry name" value="DoxX-like_oxidoreductase"/>
</dbReference>
<evidence type="ECO:0000256" key="3">
    <source>
        <dbReference type="ARBA" id="ARBA00022692"/>
    </source>
</evidence>
<protein>
    <submittedName>
        <fullName evidence="7">Putative oxidoreductase</fullName>
    </submittedName>
</protein>
<dbReference type="OrthoDB" id="201096at2157"/>
<evidence type="ECO:0000313" key="8">
    <source>
        <dbReference type="Proteomes" id="UP000186914"/>
    </source>
</evidence>
<keyword evidence="4 6" id="KW-1133">Transmembrane helix</keyword>
<evidence type="ECO:0000256" key="5">
    <source>
        <dbReference type="ARBA" id="ARBA00023136"/>
    </source>
</evidence>
<dbReference type="PANTHER" id="PTHR33452:SF1">
    <property type="entry name" value="INNER MEMBRANE PROTEIN YPHA-RELATED"/>
    <property type="match status" value="1"/>
</dbReference>
<keyword evidence="5 6" id="KW-0472">Membrane</keyword>
<evidence type="ECO:0000256" key="4">
    <source>
        <dbReference type="ARBA" id="ARBA00022989"/>
    </source>
</evidence>
<comment type="subcellular location">
    <subcellularLocation>
        <location evidence="1">Cell membrane</location>
        <topology evidence="1">Multi-pass membrane protein</topology>
    </subcellularLocation>
</comment>
<dbReference type="EMBL" id="FTNO01000004">
    <property type="protein sequence ID" value="SIR72715.1"/>
    <property type="molecule type" value="Genomic_DNA"/>
</dbReference>
<gene>
    <name evidence="7" type="ORF">SAMN05421858_3458</name>
</gene>
<accession>A0A1N7DAF7</accession>
<dbReference type="InterPro" id="IPR032808">
    <property type="entry name" value="DoxX"/>
</dbReference>
<organism evidence="7 8">
    <name type="scientific">Haladaptatus litoreus</name>
    <dbReference type="NCBI Taxonomy" id="553468"/>
    <lineage>
        <taxon>Archaea</taxon>
        <taxon>Methanobacteriati</taxon>
        <taxon>Methanobacteriota</taxon>
        <taxon>Stenosarchaea group</taxon>
        <taxon>Halobacteria</taxon>
        <taxon>Halobacteriales</taxon>
        <taxon>Haladaptataceae</taxon>
        <taxon>Haladaptatus</taxon>
    </lineage>
</organism>
<feature type="transmembrane region" description="Helical" evidence="6">
    <location>
        <begin position="86"/>
        <end position="103"/>
    </location>
</feature>
<proteinExistence type="predicted"/>
<reference evidence="8" key="1">
    <citation type="submission" date="2017-01" db="EMBL/GenBank/DDBJ databases">
        <authorList>
            <person name="Varghese N."/>
            <person name="Submissions S."/>
        </authorList>
    </citation>
    <scope>NUCLEOTIDE SEQUENCE [LARGE SCALE GENOMIC DNA]</scope>
    <source>
        <strain evidence="8">CGMCC 1.7737</strain>
    </source>
</reference>
<name>A0A1N7DAF7_9EURY</name>
<evidence type="ECO:0000313" key="7">
    <source>
        <dbReference type="EMBL" id="SIR72715.1"/>
    </source>
</evidence>
<evidence type="ECO:0000256" key="6">
    <source>
        <dbReference type="SAM" id="Phobius"/>
    </source>
</evidence>
<evidence type="ECO:0000256" key="1">
    <source>
        <dbReference type="ARBA" id="ARBA00004651"/>
    </source>
</evidence>
<evidence type="ECO:0000256" key="2">
    <source>
        <dbReference type="ARBA" id="ARBA00022475"/>
    </source>
</evidence>
<feature type="transmembrane region" description="Helical" evidence="6">
    <location>
        <begin position="123"/>
        <end position="145"/>
    </location>
</feature>
<keyword evidence="2" id="KW-1003">Cell membrane</keyword>
<dbReference type="RefSeq" id="WP_076431364.1">
    <property type="nucleotide sequence ID" value="NZ_FTNO01000004.1"/>
</dbReference>
<sequence>MESQAQSRRWAVWSPIFIRLAMGIVFVVAGAGKFGIGPKSTGSIAGFAGFLAQLGVPAPELFAWVVGLVELVGGILLLVGLFTRYVAVLIAVDMAVATLLVHLPNGFAVVNNGPTGYEYTLTLTLIAISLVFSGPGALSLEHALFGRELLPKRQNDRIDQQVKA</sequence>
<feature type="transmembrane region" description="Helical" evidence="6">
    <location>
        <begin position="61"/>
        <end position="79"/>
    </location>
</feature>
<dbReference type="GO" id="GO:0005886">
    <property type="term" value="C:plasma membrane"/>
    <property type="evidence" value="ECO:0007669"/>
    <property type="project" value="UniProtKB-SubCell"/>
</dbReference>
<keyword evidence="3 6" id="KW-0812">Transmembrane</keyword>
<dbReference type="Proteomes" id="UP000186914">
    <property type="component" value="Unassembled WGS sequence"/>
</dbReference>
<feature type="transmembrane region" description="Helical" evidence="6">
    <location>
        <begin position="12"/>
        <end position="32"/>
    </location>
</feature>